<evidence type="ECO:0000256" key="1">
    <source>
        <dbReference type="ARBA" id="ARBA00022448"/>
    </source>
</evidence>
<dbReference type="InterPro" id="IPR003439">
    <property type="entry name" value="ABC_transporter-like_ATP-bd"/>
</dbReference>
<reference evidence="11 12" key="1">
    <citation type="submission" date="2023-05" db="EMBL/GenBank/DDBJ databases">
        <title>YMD87, complete Genome.</title>
        <authorList>
            <person name="Zhang J."/>
            <person name="Xu X."/>
        </authorList>
    </citation>
    <scope>NUCLEOTIDE SEQUENCE [LARGE SCALE GENOMIC DNA]</scope>
    <source>
        <strain evidence="11 12">YMD87</strain>
    </source>
</reference>
<evidence type="ECO:0000313" key="11">
    <source>
        <dbReference type="EMBL" id="WGW03456.1"/>
    </source>
</evidence>
<evidence type="ECO:0000313" key="12">
    <source>
        <dbReference type="Proteomes" id="UP001241605"/>
    </source>
</evidence>
<dbReference type="Proteomes" id="UP001241605">
    <property type="component" value="Chromosome"/>
</dbReference>
<keyword evidence="7" id="KW-1278">Translocase</keyword>
<sequence length="248" mass="26826">MTALIETRDLTLHMGGQEVLRDVNFALNPREIVTVVGPNGSGKSTFLRSLIGAVRPHSGKVTRKPGLRLGYVPQKLALDPSLPMTVARFLSLPDRIPAHMCAAALAEAGAEGYADRQIADLSGGQLQRVLLARALLNLPEVLLLDEPTQGLDQPGQAAFYRQIEEVRDRLGCAVLLVSHELHVVMSASDRVICLNGHVCCEGHPEVVAQAEEYRALFGTGTGGALALYRHEHTHSHDHDHAHEGCDHA</sequence>
<feature type="domain" description="ABC transporter" evidence="10">
    <location>
        <begin position="5"/>
        <end position="220"/>
    </location>
</feature>
<dbReference type="RefSeq" id="WP_282300089.1">
    <property type="nucleotide sequence ID" value="NZ_CP124616.1"/>
</dbReference>
<dbReference type="PROSITE" id="PS00211">
    <property type="entry name" value="ABC_TRANSPORTER_1"/>
    <property type="match status" value="1"/>
</dbReference>
<keyword evidence="4" id="KW-0862">Zinc</keyword>
<evidence type="ECO:0000259" key="10">
    <source>
        <dbReference type="PROSITE" id="PS50893"/>
    </source>
</evidence>
<dbReference type="Gene3D" id="3.40.50.300">
    <property type="entry name" value="P-loop containing nucleotide triphosphate hydrolases"/>
    <property type="match status" value="1"/>
</dbReference>
<name>A0ABY8QHK1_9RHOB</name>
<dbReference type="InterPro" id="IPR003593">
    <property type="entry name" value="AAA+_ATPase"/>
</dbReference>
<evidence type="ECO:0000256" key="4">
    <source>
        <dbReference type="ARBA" id="ARBA00022833"/>
    </source>
</evidence>
<keyword evidence="8" id="KW-0406">Ion transport</keyword>
<keyword evidence="2" id="KW-1003">Cell membrane</keyword>
<dbReference type="InterPro" id="IPR027417">
    <property type="entry name" value="P-loop_NTPase"/>
</dbReference>
<keyword evidence="5 11" id="KW-0067">ATP-binding</keyword>
<evidence type="ECO:0000256" key="6">
    <source>
        <dbReference type="ARBA" id="ARBA00022906"/>
    </source>
</evidence>
<dbReference type="GO" id="GO:0005524">
    <property type="term" value="F:ATP binding"/>
    <property type="evidence" value="ECO:0007669"/>
    <property type="project" value="UniProtKB-KW"/>
</dbReference>
<organism evidence="11 12">
    <name type="scientific">Tropicibacter oceani</name>
    <dbReference type="NCBI Taxonomy" id="3058420"/>
    <lineage>
        <taxon>Bacteria</taxon>
        <taxon>Pseudomonadati</taxon>
        <taxon>Pseudomonadota</taxon>
        <taxon>Alphaproteobacteria</taxon>
        <taxon>Rhodobacterales</taxon>
        <taxon>Roseobacteraceae</taxon>
        <taxon>Tropicibacter</taxon>
    </lineage>
</organism>
<dbReference type="SUPFAM" id="SSF52540">
    <property type="entry name" value="P-loop containing nucleoside triphosphate hydrolases"/>
    <property type="match status" value="1"/>
</dbReference>
<dbReference type="InterPro" id="IPR050153">
    <property type="entry name" value="Metal_Ion_Import_ABC"/>
</dbReference>
<keyword evidence="12" id="KW-1185">Reference proteome</keyword>
<evidence type="ECO:0000256" key="5">
    <source>
        <dbReference type="ARBA" id="ARBA00022840"/>
    </source>
</evidence>
<evidence type="ECO:0000256" key="8">
    <source>
        <dbReference type="ARBA" id="ARBA00023065"/>
    </source>
</evidence>
<keyword evidence="3" id="KW-0547">Nucleotide-binding</keyword>
<evidence type="ECO:0000256" key="2">
    <source>
        <dbReference type="ARBA" id="ARBA00022475"/>
    </source>
</evidence>
<dbReference type="PROSITE" id="PS50893">
    <property type="entry name" value="ABC_TRANSPORTER_2"/>
    <property type="match status" value="1"/>
</dbReference>
<accession>A0ABY8QHK1</accession>
<evidence type="ECO:0000256" key="7">
    <source>
        <dbReference type="ARBA" id="ARBA00022967"/>
    </source>
</evidence>
<dbReference type="InterPro" id="IPR017871">
    <property type="entry name" value="ABC_transporter-like_CS"/>
</dbReference>
<evidence type="ECO:0000256" key="3">
    <source>
        <dbReference type="ARBA" id="ARBA00022741"/>
    </source>
</evidence>
<dbReference type="PANTHER" id="PTHR42734">
    <property type="entry name" value="METAL TRANSPORT SYSTEM ATP-BINDING PROTEIN TM_0124-RELATED"/>
    <property type="match status" value="1"/>
</dbReference>
<gene>
    <name evidence="11" type="ORF">QF118_16240</name>
</gene>
<dbReference type="Pfam" id="PF00005">
    <property type="entry name" value="ABC_tran"/>
    <property type="match status" value="1"/>
</dbReference>
<protein>
    <submittedName>
        <fullName evidence="11">Metal ABC transporter ATP-binding protein</fullName>
    </submittedName>
</protein>
<proteinExistence type="predicted"/>
<dbReference type="SMART" id="SM00382">
    <property type="entry name" value="AAA"/>
    <property type="match status" value="1"/>
</dbReference>
<keyword evidence="1" id="KW-0813">Transport</keyword>
<keyword evidence="9" id="KW-0472">Membrane</keyword>
<keyword evidence="6" id="KW-0864">Zinc transport</keyword>
<dbReference type="PANTHER" id="PTHR42734:SF9">
    <property type="entry name" value="ZINC IMPORT ATP-BINDING PROTEIN ZNUC"/>
    <property type="match status" value="1"/>
</dbReference>
<dbReference type="EMBL" id="CP124616">
    <property type="protein sequence ID" value="WGW03456.1"/>
    <property type="molecule type" value="Genomic_DNA"/>
</dbReference>
<evidence type="ECO:0000256" key="9">
    <source>
        <dbReference type="ARBA" id="ARBA00023136"/>
    </source>
</evidence>